<accession>A0A381DZE0</accession>
<dbReference type="AlphaFoldDB" id="A0A381DZE0"/>
<organism evidence="3 4">
    <name type="scientific">Cardiobacterium valvarum</name>
    <dbReference type="NCBI Taxonomy" id="194702"/>
    <lineage>
        <taxon>Bacteria</taxon>
        <taxon>Pseudomonadati</taxon>
        <taxon>Pseudomonadota</taxon>
        <taxon>Gammaproteobacteria</taxon>
        <taxon>Cardiobacteriales</taxon>
        <taxon>Cardiobacteriaceae</taxon>
        <taxon>Cardiobacterium</taxon>
    </lineage>
</organism>
<name>A0A381DZE0_9GAMM</name>
<evidence type="ECO:0000313" key="4">
    <source>
        <dbReference type="Proteomes" id="UP000254572"/>
    </source>
</evidence>
<dbReference type="Gene3D" id="3.60.40.10">
    <property type="entry name" value="PPM-type phosphatase domain"/>
    <property type="match status" value="1"/>
</dbReference>
<dbReference type="RefSeq" id="WP_115610672.1">
    <property type="nucleotide sequence ID" value="NZ_UFUW01000001.1"/>
</dbReference>
<dbReference type="InterPro" id="IPR001932">
    <property type="entry name" value="PPM-type_phosphatase-like_dom"/>
</dbReference>
<dbReference type="GO" id="GO:0005509">
    <property type="term" value="F:calcium ion binding"/>
    <property type="evidence" value="ECO:0007669"/>
    <property type="project" value="InterPro"/>
</dbReference>
<dbReference type="OrthoDB" id="963478at2"/>
<proteinExistence type="predicted"/>
<feature type="region of interest" description="Disordered" evidence="1">
    <location>
        <begin position="223"/>
        <end position="246"/>
    </location>
</feature>
<reference evidence="3 4" key="1">
    <citation type="submission" date="2018-06" db="EMBL/GenBank/DDBJ databases">
        <authorList>
            <consortium name="Pathogen Informatics"/>
            <person name="Doyle S."/>
        </authorList>
    </citation>
    <scope>NUCLEOTIDE SEQUENCE [LARGE SCALE GENOMIC DNA]</scope>
    <source>
        <strain evidence="3 4">NCTC13294</strain>
    </source>
</reference>
<dbReference type="Proteomes" id="UP000254572">
    <property type="component" value="Unassembled WGS sequence"/>
</dbReference>
<dbReference type="InterPro" id="IPR015919">
    <property type="entry name" value="Cadherin-like_sf"/>
</dbReference>
<protein>
    <recommendedName>
        <fullName evidence="2">PPM-type phosphatase domain-containing protein</fullName>
    </recommendedName>
</protein>
<feature type="compositionally biased region" description="Low complexity" evidence="1">
    <location>
        <begin position="88"/>
        <end position="102"/>
    </location>
</feature>
<dbReference type="InterPro" id="IPR036457">
    <property type="entry name" value="PPM-type-like_dom_sf"/>
</dbReference>
<dbReference type="InterPro" id="IPR013783">
    <property type="entry name" value="Ig-like_fold"/>
</dbReference>
<sequence>MTPKTLKEWLHHADDEILARFIANHQNLIAQLMQAWQRQLNKEQAAHNLPEDAVIANNPSPLADNPDDMADEVTVPRPHEEEDDKQTASETTATACTTQETPQTDDEFAPLAPSTPDTAMPLHPATPTPTAAETPAIHLPPLPNANQGQPYAHTLPADLPITSLTIETADSGLTWDDDTRRIHGTPTVSGDLTIRLILLDNGKEIGTHLNLHINPDPKSLWQNLPSDQDAPFAKPDSAHEEQTTPHGRLIAARQRGRSHAHIGSYCDDDYRLHYHEASGLHLLTVADGAGSAAHSRYGSQLAVEAVKNTICALLDDPDKPHRRLADADPAQREKIAANLISHALHAAHKAHLEAAQQHGLETKSLSCTLLIGLAVALPDGSWYHAAYQVGDGAAALWQLESGTLHLLGEADSGAYSGETQFLSRAQLDEADITRRIRHHNDSALYTLILMTDGVSDPKFETDAGLKNPALWQALWQELKTPLADPTPDTALLDWLDFWSRGNHDDRTIALLIPAAKESA</sequence>
<feature type="compositionally biased region" description="Low complexity" evidence="1">
    <location>
        <begin position="118"/>
        <end position="136"/>
    </location>
</feature>
<feature type="region of interest" description="Disordered" evidence="1">
    <location>
        <begin position="54"/>
        <end position="154"/>
    </location>
</feature>
<dbReference type="Gene3D" id="2.60.40.10">
    <property type="entry name" value="Immunoglobulins"/>
    <property type="match status" value="1"/>
</dbReference>
<evidence type="ECO:0000313" key="3">
    <source>
        <dbReference type="EMBL" id="SUX18829.1"/>
    </source>
</evidence>
<evidence type="ECO:0000256" key="1">
    <source>
        <dbReference type="SAM" id="MobiDB-lite"/>
    </source>
</evidence>
<feature type="domain" description="PPM-type phosphatase" evidence="2">
    <location>
        <begin position="255"/>
        <end position="496"/>
    </location>
</feature>
<gene>
    <name evidence="3" type="ORF">NCTC13294_00366</name>
</gene>
<keyword evidence="4" id="KW-1185">Reference proteome</keyword>
<dbReference type="SUPFAM" id="SSF81606">
    <property type="entry name" value="PP2C-like"/>
    <property type="match status" value="1"/>
</dbReference>
<dbReference type="Pfam" id="PF13672">
    <property type="entry name" value="PP2C_2"/>
    <property type="match status" value="1"/>
</dbReference>
<dbReference type="SUPFAM" id="SSF49313">
    <property type="entry name" value="Cadherin-like"/>
    <property type="match status" value="1"/>
</dbReference>
<evidence type="ECO:0000259" key="2">
    <source>
        <dbReference type="Pfam" id="PF13672"/>
    </source>
</evidence>
<dbReference type="EMBL" id="UFUW01000001">
    <property type="protein sequence ID" value="SUX18829.1"/>
    <property type="molecule type" value="Genomic_DNA"/>
</dbReference>
<dbReference type="GO" id="GO:0016020">
    <property type="term" value="C:membrane"/>
    <property type="evidence" value="ECO:0007669"/>
    <property type="project" value="InterPro"/>
</dbReference>